<dbReference type="PANTHER" id="PTHR42749:SF1">
    <property type="entry name" value="CELL SHAPE-DETERMINING PROTEIN MREB"/>
    <property type="match status" value="1"/>
</dbReference>
<accession>A0A4U6XMK6</accession>
<gene>
    <name evidence="2" type="ORF">CTA1_8025</name>
</gene>
<dbReference type="InterPro" id="IPR043129">
    <property type="entry name" value="ATPase_NBD"/>
</dbReference>
<dbReference type="SUPFAM" id="SSF53067">
    <property type="entry name" value="Actin-like ATPase domain"/>
    <property type="match status" value="1"/>
</dbReference>
<dbReference type="EMBL" id="PJEX01000054">
    <property type="protein sequence ID" value="TKW56923.1"/>
    <property type="molecule type" value="Genomic_DNA"/>
</dbReference>
<protein>
    <submittedName>
        <fullName evidence="2">Uncharacterized protein</fullName>
    </submittedName>
</protein>
<proteinExistence type="predicted"/>
<sequence>MSQERKSHRGGGVLLYQLTIFVATGGLDRRDRLQEAGHRCRQHRGTAPRVEVDAGDHHERDDVLERNLPRLRVDRERGDLLVVLDVLVDELAERLELARDFLVRDRVEEEPAQLNIVFAVVSRPPAEKEEGNESANGEPCDKTTVGAEGPRHLAQVDLTEAEAAAVATLKTSAVDFRVGSLFLTVDAGGGTTDLAVMQITSTDSKHPQMSQISEVKGVGIGASLIDVAFINLVNSRLAAYPEAHRLLPHNLAFRMSRSHHFKTVKHKFGERAYMQPVFKIQLEGVSHDFSHAGLRIVDGRMMFTMQEIQVLFDVNIEGILRCIREQLDRLVKKQQPQEIQKMETGRISVLATRIARASYGVLIKEVYSPQQHFDEEIQNDRFDPKKRWAMNQIRWLIRKGDSVNPNSPLVHSLAVSLAPGDTKRSRDAHIVVSHNETSFLPKSMKQEQLVLKNKRGTCFSKGYTFYLLNFDIRVIIAPADLRFELWFGGQKFSGNHEPIAVSWDQEGVKAGEMNEQERNTVFGMSPAG</sequence>
<dbReference type="STRING" id="1306861.A0A4U6XMK6"/>
<keyword evidence="3" id="KW-1185">Reference proteome</keyword>
<feature type="region of interest" description="Disordered" evidence="1">
    <location>
        <begin position="125"/>
        <end position="147"/>
    </location>
</feature>
<evidence type="ECO:0000256" key="1">
    <source>
        <dbReference type="SAM" id="MobiDB-lite"/>
    </source>
</evidence>
<evidence type="ECO:0000313" key="3">
    <source>
        <dbReference type="Proteomes" id="UP000310108"/>
    </source>
</evidence>
<evidence type="ECO:0000313" key="2">
    <source>
        <dbReference type="EMBL" id="TKW56923.1"/>
    </source>
</evidence>
<dbReference type="PANTHER" id="PTHR42749">
    <property type="entry name" value="CELL SHAPE-DETERMINING PROTEIN MREB"/>
    <property type="match status" value="1"/>
</dbReference>
<reference evidence="2 3" key="1">
    <citation type="journal article" date="2019" name="PLoS ONE">
        <title>Comparative genome analysis indicates high evolutionary potential of pathogenicity genes in Colletotrichum tanaceti.</title>
        <authorList>
            <person name="Lelwala R.V."/>
            <person name="Korhonen P.K."/>
            <person name="Young N.D."/>
            <person name="Scott J.B."/>
            <person name="Ades P.A."/>
            <person name="Gasser R.B."/>
            <person name="Taylor P.W.J."/>
        </authorList>
    </citation>
    <scope>NUCLEOTIDE SEQUENCE [LARGE SCALE GENOMIC DNA]</scope>
    <source>
        <strain evidence="2">BRIP57314</strain>
    </source>
</reference>
<comment type="caution">
    <text evidence="2">The sequence shown here is derived from an EMBL/GenBank/DDBJ whole genome shotgun (WGS) entry which is preliminary data.</text>
</comment>
<dbReference type="Proteomes" id="UP000310108">
    <property type="component" value="Unassembled WGS sequence"/>
</dbReference>
<dbReference type="AlphaFoldDB" id="A0A4U6XMK6"/>
<name>A0A4U6XMK6_9PEZI</name>
<organism evidence="2 3">
    <name type="scientific">Colletotrichum tanaceti</name>
    <dbReference type="NCBI Taxonomy" id="1306861"/>
    <lineage>
        <taxon>Eukaryota</taxon>
        <taxon>Fungi</taxon>
        <taxon>Dikarya</taxon>
        <taxon>Ascomycota</taxon>
        <taxon>Pezizomycotina</taxon>
        <taxon>Sordariomycetes</taxon>
        <taxon>Hypocreomycetidae</taxon>
        <taxon>Glomerellales</taxon>
        <taxon>Glomerellaceae</taxon>
        <taxon>Colletotrichum</taxon>
        <taxon>Colletotrichum destructivum species complex</taxon>
    </lineage>
</organism>